<dbReference type="SUPFAM" id="SSF54373">
    <property type="entry name" value="FAD-linked reductases, C-terminal domain"/>
    <property type="match status" value="1"/>
</dbReference>
<dbReference type="PANTHER" id="PTHR43563">
    <property type="entry name" value="AMINE OXIDASE"/>
    <property type="match status" value="1"/>
</dbReference>
<dbReference type="InterPro" id="IPR002937">
    <property type="entry name" value="Amino_oxidase"/>
</dbReference>
<protein>
    <submittedName>
        <fullName evidence="7">Monoamine oxidase</fullName>
        <ecNumber evidence="7">1.4.3.4</ecNumber>
    </submittedName>
</protein>
<dbReference type="SUPFAM" id="SSF51905">
    <property type="entry name" value="FAD/NAD(P)-binding domain"/>
    <property type="match status" value="1"/>
</dbReference>
<dbReference type="EC" id="1.4.3.4" evidence="7"/>
<evidence type="ECO:0000256" key="4">
    <source>
        <dbReference type="PIRSR" id="PIRSR601613-1"/>
    </source>
</evidence>
<dbReference type="EMBL" id="BOMP01000055">
    <property type="protein sequence ID" value="GIE40929.1"/>
    <property type="molecule type" value="Genomic_DNA"/>
</dbReference>
<dbReference type="InterPro" id="IPR050703">
    <property type="entry name" value="Flavin_MAO"/>
</dbReference>
<evidence type="ECO:0000313" key="6">
    <source>
        <dbReference type="EMBL" id="GIE40929.1"/>
    </source>
</evidence>
<reference evidence="7 8" key="1">
    <citation type="submission" date="2020-08" db="EMBL/GenBank/DDBJ databases">
        <title>Sequencing the genomes of 1000 actinobacteria strains.</title>
        <authorList>
            <person name="Klenk H.-P."/>
        </authorList>
    </citation>
    <scope>NUCLEOTIDE SEQUENCE [LARGE SCALE GENOMIC DNA]</scope>
    <source>
        <strain evidence="7 8">DSM 43150</strain>
    </source>
</reference>
<dbReference type="RefSeq" id="WP_188125640.1">
    <property type="nucleotide sequence ID" value="NZ_BOMP01000055.1"/>
</dbReference>
<dbReference type="PANTHER" id="PTHR43563:SF1">
    <property type="entry name" value="AMINE OXIDASE [FLAVIN-CONTAINING] B"/>
    <property type="match status" value="1"/>
</dbReference>
<dbReference type="Proteomes" id="UP000631312">
    <property type="component" value="Unassembled WGS sequence"/>
</dbReference>
<feature type="binding site" evidence="4">
    <location>
        <begin position="91"/>
        <end position="92"/>
    </location>
    <ligand>
        <name>FAD</name>
        <dbReference type="ChEBI" id="CHEBI:57692"/>
    </ligand>
</feature>
<dbReference type="AlphaFoldDB" id="A0A7W7HNY1"/>
<dbReference type="PROSITE" id="PS51318">
    <property type="entry name" value="TAT"/>
    <property type="match status" value="1"/>
</dbReference>
<evidence type="ECO:0000256" key="2">
    <source>
        <dbReference type="ARBA" id="ARBA00005995"/>
    </source>
</evidence>
<evidence type="ECO:0000259" key="5">
    <source>
        <dbReference type="Pfam" id="PF01593"/>
    </source>
</evidence>
<evidence type="ECO:0000256" key="1">
    <source>
        <dbReference type="ARBA" id="ARBA00001974"/>
    </source>
</evidence>
<name>A0A7W7HNY1_9ACTN</name>
<comment type="similarity">
    <text evidence="2">Belongs to the flavin monoamine oxidase family.</text>
</comment>
<reference evidence="6 9" key="2">
    <citation type="submission" date="2021-01" db="EMBL/GenBank/DDBJ databases">
        <title>Whole genome shotgun sequence of Actinoplanes lobatus NBRC 12513.</title>
        <authorList>
            <person name="Komaki H."/>
            <person name="Tamura T."/>
        </authorList>
    </citation>
    <scope>NUCLEOTIDE SEQUENCE [LARGE SCALE GENOMIC DNA]</scope>
    <source>
        <strain evidence="6 9">NBRC 12513</strain>
    </source>
</reference>
<dbReference type="InterPro" id="IPR006311">
    <property type="entry name" value="TAT_signal"/>
</dbReference>
<keyword evidence="9" id="KW-1185">Reference proteome</keyword>
<dbReference type="InterPro" id="IPR001613">
    <property type="entry name" value="Flavin_amine_oxidase"/>
</dbReference>
<proteinExistence type="inferred from homology"/>
<dbReference type="EMBL" id="JACHNC010000001">
    <property type="protein sequence ID" value="MBB4754014.1"/>
    <property type="molecule type" value="Genomic_DNA"/>
</dbReference>
<dbReference type="PRINTS" id="PR00757">
    <property type="entry name" value="AMINEOXDASEF"/>
</dbReference>
<dbReference type="Pfam" id="PF01593">
    <property type="entry name" value="Amino_oxidase"/>
    <property type="match status" value="1"/>
</dbReference>
<dbReference type="Gene3D" id="3.50.50.60">
    <property type="entry name" value="FAD/NAD(P)-binding domain"/>
    <property type="match status" value="1"/>
</dbReference>
<dbReference type="InterPro" id="IPR036188">
    <property type="entry name" value="FAD/NAD-bd_sf"/>
</dbReference>
<gene>
    <name evidence="6" type="ORF">Alo02nite_38270</name>
    <name evidence="7" type="ORF">BJ964_008175</name>
</gene>
<evidence type="ECO:0000313" key="9">
    <source>
        <dbReference type="Proteomes" id="UP000631312"/>
    </source>
</evidence>
<evidence type="ECO:0000313" key="8">
    <source>
        <dbReference type="Proteomes" id="UP000590511"/>
    </source>
</evidence>
<dbReference type="GO" id="GO:0097621">
    <property type="term" value="F:monoamine oxidase activity"/>
    <property type="evidence" value="ECO:0007669"/>
    <property type="project" value="UniProtKB-EC"/>
</dbReference>
<comment type="caution">
    <text evidence="7">The sequence shown here is derived from an EMBL/GenBank/DDBJ whole genome shotgun (WGS) entry which is preliminary data.</text>
</comment>
<accession>A0A7W7HNY1</accession>
<feature type="binding site" evidence="4">
    <location>
        <position position="405"/>
    </location>
    <ligand>
        <name>substrate</name>
    </ligand>
</feature>
<evidence type="ECO:0000313" key="7">
    <source>
        <dbReference type="EMBL" id="MBB4754014.1"/>
    </source>
</evidence>
<dbReference type="Proteomes" id="UP000590511">
    <property type="component" value="Unassembled WGS sequence"/>
</dbReference>
<dbReference type="Gene3D" id="1.10.405.10">
    <property type="entry name" value="Guanine Nucleotide Dissociation Inhibitor, domain 1"/>
    <property type="match status" value="1"/>
</dbReference>
<keyword evidence="3 7" id="KW-0560">Oxidoreductase</keyword>
<sequence length="516" mass="54913">MSRTPMLRTLHRIAARATRQAPEQAGISRRTLLRTSAASVAALGLTGAGLSAETPARAASTADIVVVGAGLAGLTAAYELRKAGYRATVIEAADRIGGRCYTDRSTFGGQIVEHGGELIDTGHDAILGLIDELGLKTTNLIEAEPAGTEPLYYFDGAPWSYADAQRDLSVVAARAAADAEAADFPTTYYSSTRQGRKLDAMSIDDWINTRVPGGIRSKAGRLLSTAFTIEYGADSSEQSALNLVYLFGYQESDDITLFGPSDEAFHVTGGNDLIVSRLAAKLPGQITTGTALRALSRTSSGWAVTVGPSTGPGRSTTVTADRVILALPFSLLRDVDLSLAGFPARKLTAINTSNMGTNTKLHMQFSERVWNRLGYTGEVFTDLGFQNTWEVTRGQTGTAGVLVNFTGGSAGADFATLNTAEYAKRFLAQAEPTVPGLTTSWNGKATLQYWTAYPWTRGSYSYYAPGQYTTITGVEEEAVNGCHFAGEHTSLEYQGYLNGAVETGRRAAQEIITDLG</sequence>
<feature type="domain" description="Amine oxidase" evidence="5">
    <location>
        <begin position="71"/>
        <end position="512"/>
    </location>
</feature>
<comment type="cofactor">
    <cofactor evidence="1">
        <name>FAD</name>
        <dbReference type="ChEBI" id="CHEBI:57692"/>
    </cofactor>
</comment>
<organism evidence="7 8">
    <name type="scientific">Actinoplanes lobatus</name>
    <dbReference type="NCBI Taxonomy" id="113568"/>
    <lineage>
        <taxon>Bacteria</taxon>
        <taxon>Bacillati</taxon>
        <taxon>Actinomycetota</taxon>
        <taxon>Actinomycetes</taxon>
        <taxon>Micromonosporales</taxon>
        <taxon>Micromonosporaceae</taxon>
        <taxon>Actinoplanes</taxon>
    </lineage>
</organism>
<evidence type="ECO:0000256" key="3">
    <source>
        <dbReference type="ARBA" id="ARBA00023002"/>
    </source>
</evidence>
<dbReference type="Gene3D" id="3.90.660.10">
    <property type="match status" value="1"/>
</dbReference>